<evidence type="ECO:0000313" key="1">
    <source>
        <dbReference type="EMBL" id="PJK18015.1"/>
    </source>
</evidence>
<dbReference type="OrthoDB" id="2455488at2"/>
<name>A0A2M9F3K3_9BACL</name>
<proteinExistence type="predicted"/>
<comment type="caution">
    <text evidence="1">The sequence shown here is derived from an EMBL/GenBank/DDBJ whole genome shotgun (WGS) entry which is preliminary data.</text>
</comment>
<dbReference type="Proteomes" id="UP000228680">
    <property type="component" value="Unassembled WGS sequence"/>
</dbReference>
<dbReference type="AlphaFoldDB" id="A0A2M9F3K3"/>
<sequence>MEQFEQLKSGELKELVLTKEQFLEAREQLVKRADFKHFIGKAHPGGKVTYRWSEDPRT</sequence>
<dbReference type="RefSeq" id="WP_100352847.1">
    <property type="nucleotide sequence ID" value="NZ_PCGR01000001.1"/>
</dbReference>
<evidence type="ECO:0000313" key="2">
    <source>
        <dbReference type="Proteomes" id="UP000228680"/>
    </source>
</evidence>
<accession>A0A2M9F3K3</accession>
<gene>
    <name evidence="1" type="ORF">CQS04_03815</name>
</gene>
<protein>
    <submittedName>
        <fullName evidence="1">Abortive phage infection protein</fullName>
    </submittedName>
</protein>
<keyword evidence="2" id="KW-1185">Reference proteome</keyword>
<reference evidence="1 2" key="1">
    <citation type="submission" date="2017-10" db="EMBL/GenBank/DDBJ databases">
        <title>Draft genome of Chryseomicrobium casticus sp. nov.</title>
        <authorList>
            <person name="Chakraborty R."/>
            <person name="Saha T."/>
        </authorList>
    </citation>
    <scope>NUCLEOTIDE SEQUENCE [LARGE SCALE GENOMIC DNA]</scope>
    <source>
        <strain evidence="1 2">ET03</strain>
    </source>
</reference>
<dbReference type="EMBL" id="PCGR01000001">
    <property type="protein sequence ID" value="PJK18015.1"/>
    <property type="molecule type" value="Genomic_DNA"/>
</dbReference>
<organism evidence="1 2">
    <name type="scientific">Chryseomicrobium excrementi</name>
    <dbReference type="NCBI Taxonomy" id="2041346"/>
    <lineage>
        <taxon>Bacteria</taxon>
        <taxon>Bacillati</taxon>
        <taxon>Bacillota</taxon>
        <taxon>Bacilli</taxon>
        <taxon>Bacillales</taxon>
        <taxon>Caryophanaceae</taxon>
        <taxon>Chryseomicrobium</taxon>
    </lineage>
</organism>